<feature type="compositionally biased region" description="Acidic residues" evidence="1">
    <location>
        <begin position="238"/>
        <end position="250"/>
    </location>
</feature>
<accession>U4LFX1</accession>
<feature type="compositionally biased region" description="Polar residues" evidence="1">
    <location>
        <begin position="187"/>
        <end position="197"/>
    </location>
</feature>
<organism evidence="2 3">
    <name type="scientific">Pyronema omphalodes (strain CBS 100304)</name>
    <name type="common">Pyronema confluens</name>
    <dbReference type="NCBI Taxonomy" id="1076935"/>
    <lineage>
        <taxon>Eukaryota</taxon>
        <taxon>Fungi</taxon>
        <taxon>Dikarya</taxon>
        <taxon>Ascomycota</taxon>
        <taxon>Pezizomycotina</taxon>
        <taxon>Pezizomycetes</taxon>
        <taxon>Pezizales</taxon>
        <taxon>Pyronemataceae</taxon>
        <taxon>Pyronema</taxon>
    </lineage>
</organism>
<dbReference type="OrthoDB" id="10332060at2759"/>
<evidence type="ECO:0000313" key="3">
    <source>
        <dbReference type="Proteomes" id="UP000018144"/>
    </source>
</evidence>
<name>U4LFX1_PYROM</name>
<dbReference type="EMBL" id="HF935952">
    <property type="protein sequence ID" value="CCX14342.1"/>
    <property type="molecule type" value="Genomic_DNA"/>
</dbReference>
<feature type="region of interest" description="Disordered" evidence="1">
    <location>
        <begin position="72"/>
        <end position="118"/>
    </location>
</feature>
<feature type="region of interest" description="Disordered" evidence="1">
    <location>
        <begin position="158"/>
        <end position="258"/>
    </location>
</feature>
<dbReference type="Proteomes" id="UP000018144">
    <property type="component" value="Unassembled WGS sequence"/>
</dbReference>
<gene>
    <name evidence="2" type="ORF">PCON_13935</name>
</gene>
<evidence type="ECO:0000256" key="1">
    <source>
        <dbReference type="SAM" id="MobiDB-lite"/>
    </source>
</evidence>
<proteinExistence type="predicted"/>
<dbReference type="AlphaFoldDB" id="U4LFX1"/>
<protein>
    <submittedName>
        <fullName evidence="2">Uncharacterized protein</fullName>
    </submittedName>
</protein>
<evidence type="ECO:0000313" key="2">
    <source>
        <dbReference type="EMBL" id="CCX14342.1"/>
    </source>
</evidence>
<reference evidence="2 3" key="1">
    <citation type="journal article" date="2013" name="PLoS Genet.">
        <title>The genome and development-dependent transcriptomes of Pyronema confluens: a window into fungal evolution.</title>
        <authorList>
            <person name="Traeger S."/>
            <person name="Altegoer F."/>
            <person name="Freitag M."/>
            <person name="Gabaldon T."/>
            <person name="Kempken F."/>
            <person name="Kumar A."/>
            <person name="Marcet-Houben M."/>
            <person name="Poggeler S."/>
            <person name="Stajich J.E."/>
            <person name="Nowrousian M."/>
        </authorList>
    </citation>
    <scope>NUCLEOTIDE SEQUENCE [LARGE SCALE GENOMIC DNA]</scope>
    <source>
        <strain evidence="3">CBS 100304</strain>
        <tissue evidence="2">Vegetative mycelium</tissue>
    </source>
</reference>
<feature type="compositionally biased region" description="Basic and acidic residues" evidence="1">
    <location>
        <begin position="214"/>
        <end position="230"/>
    </location>
</feature>
<sequence length="258" mass="29381">MSNMSDISTSSQLPDDCTLCHFITHHVAPDITVVTTILRRCHKHQERFDPPSPYVPYCRDSPEMLGADTIDPISLTIPTTPSRRRTRIKDSDLRTPPPQRQTPRTELTPRRESTEDLLIFDTPAQGRFTKSFQRLQIDELGDIEDYASITHSEASTGVNTPAYTHLRDQSPDKYSSTTPHRLDRMSSADSFNLTPNLKTGYRDDPSEPSWWETPEPRKGFQSRFEQRDTTRLSTPSPVEDDAESGYDGDLEVGSNQRR</sequence>
<keyword evidence="3" id="KW-1185">Reference proteome</keyword>